<feature type="region of interest" description="Disordered" evidence="1">
    <location>
        <begin position="1"/>
        <end position="28"/>
    </location>
</feature>
<name>A0A2K3CWU9_CHLRE</name>
<dbReference type="KEGG" id="cre:CHLRE_15g641500v5"/>
<protein>
    <submittedName>
        <fullName evidence="2">Uncharacterized protein</fullName>
    </submittedName>
</protein>
<dbReference type="EMBL" id="CM008976">
    <property type="protein sequence ID" value="PNW72764.1"/>
    <property type="molecule type" value="Genomic_DNA"/>
</dbReference>
<accession>A0A2K3CWU9</accession>
<dbReference type="Proteomes" id="UP000006906">
    <property type="component" value="Chromosome 15"/>
</dbReference>
<gene>
    <name evidence="2" type="ORF">CHLRE_15g641500v5</name>
</gene>
<dbReference type="Gramene" id="PNW72764">
    <property type="protein sequence ID" value="PNW72764"/>
    <property type="gene ID" value="CHLRE_15g641500v5"/>
</dbReference>
<dbReference type="RefSeq" id="XP_042916528.1">
    <property type="nucleotide sequence ID" value="XM_043070670.1"/>
</dbReference>
<sequence>MDEPPLPRVGAETGLGKQRRPRQTKLQRKVPYVAAVDAAVRAPPRKSAFGRELRASRKADFAYGT</sequence>
<evidence type="ECO:0000256" key="1">
    <source>
        <dbReference type="SAM" id="MobiDB-lite"/>
    </source>
</evidence>
<evidence type="ECO:0000313" key="2">
    <source>
        <dbReference type="EMBL" id="PNW72764.1"/>
    </source>
</evidence>
<keyword evidence="3" id="KW-1185">Reference proteome</keyword>
<dbReference type="InParanoid" id="A0A2K3CWU9"/>
<proteinExistence type="predicted"/>
<evidence type="ECO:0000313" key="3">
    <source>
        <dbReference type="Proteomes" id="UP000006906"/>
    </source>
</evidence>
<organism evidence="2 3">
    <name type="scientific">Chlamydomonas reinhardtii</name>
    <name type="common">Chlamydomonas smithii</name>
    <dbReference type="NCBI Taxonomy" id="3055"/>
    <lineage>
        <taxon>Eukaryota</taxon>
        <taxon>Viridiplantae</taxon>
        <taxon>Chlorophyta</taxon>
        <taxon>core chlorophytes</taxon>
        <taxon>Chlorophyceae</taxon>
        <taxon>CS clade</taxon>
        <taxon>Chlamydomonadales</taxon>
        <taxon>Chlamydomonadaceae</taxon>
        <taxon>Chlamydomonas</taxon>
    </lineage>
</organism>
<dbReference type="AlphaFoldDB" id="A0A2K3CWU9"/>
<feature type="compositionally biased region" description="Basic residues" evidence="1">
    <location>
        <begin position="17"/>
        <end position="28"/>
    </location>
</feature>
<reference evidence="2 3" key="1">
    <citation type="journal article" date="2007" name="Science">
        <title>The Chlamydomonas genome reveals the evolution of key animal and plant functions.</title>
        <authorList>
            <person name="Merchant S.S."/>
            <person name="Prochnik S.E."/>
            <person name="Vallon O."/>
            <person name="Harris E.H."/>
            <person name="Karpowicz S.J."/>
            <person name="Witman G.B."/>
            <person name="Terry A."/>
            <person name="Salamov A."/>
            <person name="Fritz-Laylin L.K."/>
            <person name="Marechal-Drouard L."/>
            <person name="Marshall W.F."/>
            <person name="Qu L.H."/>
            <person name="Nelson D.R."/>
            <person name="Sanderfoot A.A."/>
            <person name="Spalding M.H."/>
            <person name="Kapitonov V.V."/>
            <person name="Ren Q."/>
            <person name="Ferris P."/>
            <person name="Lindquist E."/>
            <person name="Shapiro H."/>
            <person name="Lucas S.M."/>
            <person name="Grimwood J."/>
            <person name="Schmutz J."/>
            <person name="Cardol P."/>
            <person name="Cerutti H."/>
            <person name="Chanfreau G."/>
            <person name="Chen C.L."/>
            <person name="Cognat V."/>
            <person name="Croft M.T."/>
            <person name="Dent R."/>
            <person name="Dutcher S."/>
            <person name="Fernandez E."/>
            <person name="Fukuzawa H."/>
            <person name="Gonzalez-Ballester D."/>
            <person name="Gonzalez-Halphen D."/>
            <person name="Hallmann A."/>
            <person name="Hanikenne M."/>
            <person name="Hippler M."/>
            <person name="Inwood W."/>
            <person name="Jabbari K."/>
            <person name="Kalanon M."/>
            <person name="Kuras R."/>
            <person name="Lefebvre P.A."/>
            <person name="Lemaire S.D."/>
            <person name="Lobanov A.V."/>
            <person name="Lohr M."/>
            <person name="Manuell A."/>
            <person name="Meier I."/>
            <person name="Mets L."/>
            <person name="Mittag M."/>
            <person name="Mittelmeier T."/>
            <person name="Moroney J.V."/>
            <person name="Moseley J."/>
            <person name="Napoli C."/>
            <person name="Nedelcu A.M."/>
            <person name="Niyogi K."/>
            <person name="Novoselov S.V."/>
            <person name="Paulsen I.T."/>
            <person name="Pazour G."/>
            <person name="Purton S."/>
            <person name="Ral J.P."/>
            <person name="Riano-Pachon D.M."/>
            <person name="Riekhof W."/>
            <person name="Rymarquis L."/>
            <person name="Schroda M."/>
            <person name="Stern D."/>
            <person name="Umen J."/>
            <person name="Willows R."/>
            <person name="Wilson N."/>
            <person name="Zimmer S.L."/>
            <person name="Allmer J."/>
            <person name="Balk J."/>
            <person name="Bisova K."/>
            <person name="Chen C.J."/>
            <person name="Elias M."/>
            <person name="Gendler K."/>
            <person name="Hauser C."/>
            <person name="Lamb M.R."/>
            <person name="Ledford H."/>
            <person name="Long J.C."/>
            <person name="Minagawa J."/>
            <person name="Page M.D."/>
            <person name="Pan J."/>
            <person name="Pootakham W."/>
            <person name="Roje S."/>
            <person name="Rose A."/>
            <person name="Stahlberg E."/>
            <person name="Terauchi A.M."/>
            <person name="Yang P."/>
            <person name="Ball S."/>
            <person name="Bowler C."/>
            <person name="Dieckmann C.L."/>
            <person name="Gladyshev V.N."/>
            <person name="Green P."/>
            <person name="Jorgensen R."/>
            <person name="Mayfield S."/>
            <person name="Mueller-Roeber B."/>
            <person name="Rajamani S."/>
            <person name="Sayre R.T."/>
            <person name="Brokstein P."/>
            <person name="Dubchak I."/>
            <person name="Goodstein D."/>
            <person name="Hornick L."/>
            <person name="Huang Y.W."/>
            <person name="Jhaveri J."/>
            <person name="Luo Y."/>
            <person name="Martinez D."/>
            <person name="Ngau W.C."/>
            <person name="Otillar B."/>
            <person name="Poliakov A."/>
            <person name="Porter A."/>
            <person name="Szajkowski L."/>
            <person name="Werner G."/>
            <person name="Zhou K."/>
            <person name="Grigoriev I.V."/>
            <person name="Rokhsar D.S."/>
            <person name="Grossman A.R."/>
        </authorList>
    </citation>
    <scope>NUCLEOTIDE SEQUENCE [LARGE SCALE GENOMIC DNA]</scope>
    <source>
        <strain evidence="3">CC-503</strain>
    </source>
</reference>
<dbReference type="GeneID" id="66056458"/>